<dbReference type="PROSITE" id="PS50977">
    <property type="entry name" value="HTH_TETR_2"/>
    <property type="match status" value="1"/>
</dbReference>
<organism evidence="4 5">
    <name type="scientific">Zhongshania aquimaris</name>
    <dbReference type="NCBI Taxonomy" id="2857107"/>
    <lineage>
        <taxon>Bacteria</taxon>
        <taxon>Pseudomonadati</taxon>
        <taxon>Pseudomonadota</taxon>
        <taxon>Gammaproteobacteria</taxon>
        <taxon>Cellvibrionales</taxon>
        <taxon>Spongiibacteraceae</taxon>
        <taxon>Zhongshania</taxon>
    </lineage>
</organism>
<feature type="domain" description="HTH tetR-type" evidence="3">
    <location>
        <begin position="17"/>
        <end position="77"/>
    </location>
</feature>
<dbReference type="RefSeq" id="WP_219042571.1">
    <property type="nucleotide sequence ID" value="NZ_JAHWDQ010000001.1"/>
</dbReference>
<dbReference type="InterPro" id="IPR050624">
    <property type="entry name" value="HTH-type_Tx_Regulator"/>
</dbReference>
<dbReference type="EMBL" id="JAHWDQ010000001">
    <property type="protein sequence ID" value="MBW2940371.1"/>
    <property type="molecule type" value="Genomic_DNA"/>
</dbReference>
<feature type="DNA-binding region" description="H-T-H motif" evidence="2">
    <location>
        <begin position="40"/>
        <end position="59"/>
    </location>
</feature>
<comment type="caution">
    <text evidence="4">The sequence shown here is derived from an EMBL/GenBank/DDBJ whole genome shotgun (WGS) entry which is preliminary data.</text>
</comment>
<reference evidence="4" key="1">
    <citation type="submission" date="2021-07" db="EMBL/GenBank/DDBJ databases">
        <title>Zhongshania sp. CAU 1632 isolated from seawater.</title>
        <authorList>
            <person name="Kim W."/>
        </authorList>
    </citation>
    <scope>NUCLEOTIDE SEQUENCE</scope>
    <source>
        <strain evidence="4">CAU 1632</strain>
    </source>
</reference>
<evidence type="ECO:0000313" key="4">
    <source>
        <dbReference type="EMBL" id="MBW2940371.1"/>
    </source>
</evidence>
<sequence length="192" mass="21949">MPELKTKHKDTMGLRPQKSREALRAALLSELGERTFQDITVKELTANARIGYATFFRHYEGLDELLVDVAKEQIDKMIYDVLPVMEQQDTLSACRAMCTFIHDNWVVWSILLTGGASESIRQELMQLSTNYAGLQTQFSSTLPDDLGITLSVSTTIELLIWWLRQTEPRPIEEVAQLINEIIHTRLLQSRKA</sequence>
<keyword evidence="5" id="KW-1185">Reference proteome</keyword>
<dbReference type="InterPro" id="IPR001647">
    <property type="entry name" value="HTH_TetR"/>
</dbReference>
<gene>
    <name evidence="4" type="ORF">KXJ70_06280</name>
</gene>
<protein>
    <recommendedName>
        <fullName evidence="3">HTH tetR-type domain-containing protein</fullName>
    </recommendedName>
</protein>
<evidence type="ECO:0000313" key="5">
    <source>
        <dbReference type="Proteomes" id="UP001166291"/>
    </source>
</evidence>
<dbReference type="Proteomes" id="UP001166291">
    <property type="component" value="Unassembled WGS sequence"/>
</dbReference>
<dbReference type="PANTHER" id="PTHR43479">
    <property type="entry name" value="ACREF/ENVCD OPERON REPRESSOR-RELATED"/>
    <property type="match status" value="1"/>
</dbReference>
<keyword evidence="1 2" id="KW-0238">DNA-binding</keyword>
<accession>A0ABS6VQ42</accession>
<evidence type="ECO:0000256" key="1">
    <source>
        <dbReference type="ARBA" id="ARBA00023125"/>
    </source>
</evidence>
<proteinExistence type="predicted"/>
<dbReference type="PANTHER" id="PTHR43479:SF11">
    <property type="entry name" value="ACREF_ENVCD OPERON REPRESSOR-RELATED"/>
    <property type="match status" value="1"/>
</dbReference>
<name>A0ABS6VQ42_9GAMM</name>
<evidence type="ECO:0000259" key="3">
    <source>
        <dbReference type="PROSITE" id="PS50977"/>
    </source>
</evidence>
<evidence type="ECO:0000256" key="2">
    <source>
        <dbReference type="PROSITE-ProRule" id="PRU00335"/>
    </source>
</evidence>